<dbReference type="AlphaFoldDB" id="W6MNN8"/>
<feature type="repeat" description="Pumilio" evidence="2">
    <location>
        <begin position="388"/>
        <end position="423"/>
    </location>
</feature>
<feature type="compositionally biased region" description="Low complexity" evidence="3">
    <location>
        <begin position="141"/>
        <end position="160"/>
    </location>
</feature>
<proteinExistence type="predicted"/>
<feature type="repeat" description="Pumilio" evidence="2">
    <location>
        <begin position="651"/>
        <end position="691"/>
    </location>
</feature>
<dbReference type="Pfam" id="PF00806">
    <property type="entry name" value="PUF"/>
    <property type="match status" value="8"/>
</dbReference>
<dbReference type="SUPFAM" id="SSF48371">
    <property type="entry name" value="ARM repeat"/>
    <property type="match status" value="1"/>
</dbReference>
<dbReference type="PANTHER" id="PTHR12537:SF13">
    <property type="entry name" value="PUMILIO HOMOLOGY DOMAIN FAMILY MEMBER 4"/>
    <property type="match status" value="1"/>
</dbReference>
<dbReference type="EMBL" id="HG793129">
    <property type="protein sequence ID" value="CDK28284.1"/>
    <property type="molecule type" value="Genomic_DNA"/>
</dbReference>
<feature type="region of interest" description="Disordered" evidence="3">
    <location>
        <begin position="346"/>
        <end position="377"/>
    </location>
</feature>
<feature type="compositionally biased region" description="Basic and acidic residues" evidence="3">
    <location>
        <begin position="1"/>
        <end position="10"/>
    </location>
</feature>
<reference evidence="5" key="1">
    <citation type="submission" date="2013-12" db="EMBL/GenBank/DDBJ databases">
        <authorList>
            <person name="Genoscope - CEA"/>
        </authorList>
    </citation>
    <scope>NUCLEOTIDE SEQUENCE</scope>
    <source>
        <strain evidence="5">CBS 1993</strain>
    </source>
</reference>
<feature type="repeat" description="Pumilio" evidence="2">
    <location>
        <begin position="497"/>
        <end position="532"/>
    </location>
</feature>
<dbReference type="OrthoDB" id="668540at2759"/>
<feature type="compositionally biased region" description="Low complexity" evidence="3">
    <location>
        <begin position="348"/>
        <end position="364"/>
    </location>
</feature>
<gene>
    <name evidence="5" type="ORF">KUCA_T00004266001</name>
</gene>
<feature type="repeat" description="Pumilio" evidence="2">
    <location>
        <begin position="460"/>
        <end position="495"/>
    </location>
</feature>
<dbReference type="GeneID" id="34521662"/>
<evidence type="ECO:0000259" key="4">
    <source>
        <dbReference type="PROSITE" id="PS50303"/>
    </source>
</evidence>
<dbReference type="HOGENOM" id="CLU_016143_1_0_1"/>
<evidence type="ECO:0000256" key="3">
    <source>
        <dbReference type="SAM" id="MobiDB-lite"/>
    </source>
</evidence>
<dbReference type="STRING" id="1382522.W6MNN8"/>
<dbReference type="PROSITE" id="PS50303">
    <property type="entry name" value="PUM_HD"/>
    <property type="match status" value="1"/>
</dbReference>
<feature type="region of interest" description="Disordered" evidence="3">
    <location>
        <begin position="1"/>
        <end position="58"/>
    </location>
</feature>
<evidence type="ECO:0000313" key="6">
    <source>
        <dbReference type="Proteomes" id="UP000019384"/>
    </source>
</evidence>
<feature type="region of interest" description="Disordered" evidence="3">
    <location>
        <begin position="699"/>
        <end position="737"/>
    </location>
</feature>
<feature type="compositionally biased region" description="Polar residues" evidence="3">
    <location>
        <begin position="84"/>
        <end position="94"/>
    </location>
</feature>
<feature type="repeat" description="Pumilio" evidence="2">
    <location>
        <begin position="424"/>
        <end position="459"/>
    </location>
</feature>
<feature type="compositionally biased region" description="Polar residues" evidence="3">
    <location>
        <begin position="176"/>
        <end position="186"/>
    </location>
</feature>
<feature type="repeat" description="Pumilio" evidence="2">
    <location>
        <begin position="569"/>
        <end position="606"/>
    </location>
</feature>
<feature type="region of interest" description="Disordered" evidence="3">
    <location>
        <begin position="228"/>
        <end position="257"/>
    </location>
</feature>
<name>W6MNN8_9ASCO</name>
<dbReference type="CDD" id="cd07920">
    <property type="entry name" value="Pumilio"/>
    <property type="match status" value="1"/>
</dbReference>
<dbReference type="InterPro" id="IPR033133">
    <property type="entry name" value="PUM-HD"/>
</dbReference>
<accession>W6MNN8</accession>
<dbReference type="InterPro" id="IPR001313">
    <property type="entry name" value="Pumilio_RNA-bd_rpt"/>
</dbReference>
<dbReference type="FunFam" id="1.25.10.10:FF:000237">
    <property type="entry name" value="Pumilio homolog 9"/>
    <property type="match status" value="1"/>
</dbReference>
<feature type="compositionally biased region" description="Low complexity" evidence="3">
    <location>
        <begin position="16"/>
        <end position="27"/>
    </location>
</feature>
<dbReference type="GO" id="GO:0010608">
    <property type="term" value="P:post-transcriptional regulation of gene expression"/>
    <property type="evidence" value="ECO:0007669"/>
    <property type="project" value="TreeGrafter"/>
</dbReference>
<reference evidence="5" key="2">
    <citation type="submission" date="2014-02" db="EMBL/GenBank/DDBJ databases">
        <title>Complete DNA sequence of /Kuraishia capsulata/ illustrates novel genomic features among budding yeasts (/Saccharomycotina/).</title>
        <authorList>
            <person name="Morales L."/>
            <person name="Noel B."/>
            <person name="Porcel B."/>
            <person name="Marcet-Houben M."/>
            <person name="Hullo M-F."/>
            <person name="Sacerdot C."/>
            <person name="Tekaia F."/>
            <person name="Leh-Louis V."/>
            <person name="Despons L."/>
            <person name="Khanna V."/>
            <person name="Aury J-M."/>
            <person name="Barbe V."/>
            <person name="Couloux A."/>
            <person name="Labadie K."/>
            <person name="Pelletier E."/>
            <person name="Souciet J-L."/>
            <person name="Boekhout T."/>
            <person name="Gabaldon T."/>
            <person name="Wincker P."/>
            <person name="Dujon B."/>
        </authorList>
    </citation>
    <scope>NUCLEOTIDE SEQUENCE</scope>
    <source>
        <strain evidence="5">CBS 1993</strain>
    </source>
</reference>
<feature type="region of interest" description="Disordered" evidence="3">
    <location>
        <begin position="84"/>
        <end position="103"/>
    </location>
</feature>
<dbReference type="RefSeq" id="XP_022460274.1">
    <property type="nucleotide sequence ID" value="XM_022600982.1"/>
</dbReference>
<protein>
    <recommendedName>
        <fullName evidence="4">PUM-HD domain-containing protein</fullName>
    </recommendedName>
</protein>
<keyword evidence="6" id="KW-1185">Reference proteome</keyword>
<dbReference type="GO" id="GO:0005737">
    <property type="term" value="C:cytoplasm"/>
    <property type="evidence" value="ECO:0007669"/>
    <property type="project" value="TreeGrafter"/>
</dbReference>
<feature type="domain" description="PUM-HD" evidence="4">
    <location>
        <begin position="367"/>
        <end position="714"/>
    </location>
</feature>
<dbReference type="PROSITE" id="PS50302">
    <property type="entry name" value="PUM"/>
    <property type="match status" value="6"/>
</dbReference>
<organism evidence="5 6">
    <name type="scientific">Kuraishia capsulata CBS 1993</name>
    <dbReference type="NCBI Taxonomy" id="1382522"/>
    <lineage>
        <taxon>Eukaryota</taxon>
        <taxon>Fungi</taxon>
        <taxon>Dikarya</taxon>
        <taxon>Ascomycota</taxon>
        <taxon>Saccharomycotina</taxon>
        <taxon>Pichiomycetes</taxon>
        <taxon>Pichiales</taxon>
        <taxon>Pichiaceae</taxon>
        <taxon>Kuraishia</taxon>
    </lineage>
</organism>
<dbReference type="GO" id="GO:0003729">
    <property type="term" value="F:mRNA binding"/>
    <property type="evidence" value="ECO:0007669"/>
    <property type="project" value="TreeGrafter"/>
</dbReference>
<dbReference type="Gene3D" id="1.25.10.10">
    <property type="entry name" value="Leucine-rich Repeat Variant"/>
    <property type="match status" value="1"/>
</dbReference>
<feature type="compositionally biased region" description="Low complexity" evidence="3">
    <location>
        <begin position="708"/>
        <end position="737"/>
    </location>
</feature>
<sequence length="737" mass="80533">MADSTTEDHSQLSNHSGSGSSATTTPTKDGSSILSGSVDPFLQTPLTPPKSMIPTALGPQSNYFNTSFTPFDPLGSTKITTPVQRSNFDHSTAPPTMYDPPYFKSENSGDLDLSVALGNLNLDYDLMEMNKGFFYKGDASSASTISSSIPSGTTGGTNTSRYQPHQNGGLDYQRAGSLTPNPSSSFFMPKTPTWSAPTMPASAPPARSFIDGSNFGAMGVRPFNLPEEQNQQNQAQQSQIDQDPLAAPSLQPSLIGGPLLKERRSNQQKLPQHVPSNGMPLTNEQINMMAPRSFQPNFQPNFNVDQTPVWNNVGAGNGMMGNNAGQAPRNSGSFESFDSRRWNGNRVAGNANGPGSLNSSGGPNMHRKPTQRRKGEDASRFVNAKLQDFMGEICTLCKDQHGCRFLQRQLDVQGEYAAVVIFNEIVDHVVDLMVDPFGNYLVQKLLEKLPTDLRTTFVRNASSQFVRIALDPHGTRALQKLVECISTDEEAEVLRDSLTPHVVVLSRDLNGNHVVQKCLQMLRPDQFQFIFDCAYENCSKIATHRHGCCVLQRCLDHGSKEQCEALSVEVSKNCIALSLDPFGNYVVQYVIGRECKGIQLVSQIPEHGAMATMLESIKVAVFKLSLHKFGSNVTEKCLRIPFIARVLIDYMLDNPAEVQTLLHDAFGNYVLQTSLDVADAKRFEDLSAVIKPLLPSVRSTPHGRRISGRIQQRSSQSSASSAHRHSSSSSVSSVPTV</sequence>
<feature type="region of interest" description="Disordered" evidence="3">
    <location>
        <begin position="141"/>
        <end position="192"/>
    </location>
</feature>
<evidence type="ECO:0000256" key="1">
    <source>
        <dbReference type="ARBA" id="ARBA00022737"/>
    </source>
</evidence>
<dbReference type="InterPro" id="IPR016024">
    <property type="entry name" value="ARM-type_fold"/>
</dbReference>
<dbReference type="GO" id="GO:0010629">
    <property type="term" value="P:negative regulation of gene expression"/>
    <property type="evidence" value="ECO:0007669"/>
    <property type="project" value="UniProtKB-ARBA"/>
</dbReference>
<dbReference type="InterPro" id="IPR033712">
    <property type="entry name" value="Pumilio_RNA-bd"/>
</dbReference>
<dbReference type="Proteomes" id="UP000019384">
    <property type="component" value="Unassembled WGS sequence"/>
</dbReference>
<dbReference type="SMART" id="SM00025">
    <property type="entry name" value="Pumilio"/>
    <property type="match status" value="8"/>
</dbReference>
<evidence type="ECO:0000313" key="5">
    <source>
        <dbReference type="EMBL" id="CDK28284.1"/>
    </source>
</evidence>
<keyword evidence="1" id="KW-0677">Repeat</keyword>
<dbReference type="InterPro" id="IPR011989">
    <property type="entry name" value="ARM-like"/>
</dbReference>
<dbReference type="PANTHER" id="PTHR12537">
    <property type="entry name" value="RNA BINDING PROTEIN PUMILIO-RELATED"/>
    <property type="match status" value="1"/>
</dbReference>
<feature type="compositionally biased region" description="Low complexity" evidence="3">
    <location>
        <begin position="229"/>
        <end position="243"/>
    </location>
</feature>
<evidence type="ECO:0000256" key="2">
    <source>
        <dbReference type="PROSITE-ProRule" id="PRU00317"/>
    </source>
</evidence>